<dbReference type="GO" id="GO:0016747">
    <property type="term" value="F:acyltransferase activity, transferring groups other than amino-acyl groups"/>
    <property type="evidence" value="ECO:0007669"/>
    <property type="project" value="InterPro"/>
</dbReference>
<name>A0A6J6ASW7_9ZZZZ</name>
<dbReference type="PANTHER" id="PTHR23028">
    <property type="entry name" value="ACETYLTRANSFERASE"/>
    <property type="match status" value="1"/>
</dbReference>
<comment type="subcellular location">
    <subcellularLocation>
        <location evidence="1">Cell membrane</location>
        <topology evidence="1">Multi-pass membrane protein</topology>
    </subcellularLocation>
</comment>
<keyword evidence="3" id="KW-0808">Transferase</keyword>
<dbReference type="SUPFAM" id="SSF52266">
    <property type="entry name" value="SGNH hydrolase"/>
    <property type="match status" value="1"/>
</dbReference>
<keyword evidence="4 8" id="KW-0812">Transmembrane</keyword>
<sequence>MDKRPQLLSYIPSLDGIRALSVLAVIVYHANKLWLPGGFLGVEVFFVISGYLITLLLLAESEQSGSISLGQFWMRRFRRLLPALWVMVVGVVVFASLFQREMLGTLRGDVVAALLYGFNWFQVWNGTSYFTSFEFVPLRHLWSLAVEEQFYLVWPLVMLLVAKLGKRKLPGVGVLFFGMSVGVAIYVALTYRSGTISTIDQTPQQFMSLFGHSVSRIDFLFLGTLTRSGGLLLGAALAIWWRPWLLKRSQAGSDGSLFDLVGLVGLGVIVLAMFKFHTVIEGTDAGTVGYDFLFRGGFFIVDLASIALIAAAVHPSSFIVSRSLGNPIFVWLGRRSYGFYLFHWPVFQFYRRFAGKGLTPYEFVVLVLIALAFTELSFRLIETPVRNGAISQWWKKFRPPSYGSDVVMRQRQILLVAVFSLLPVFGVVSLVTAEVQVDEITQNLTDNQQNVVDLLDPGISQAPVVVSGTTIVGQVPVAPGSLDGQVIDVLAIGDSVMLGAANVLTERGVTVDALKSRPFRQALEIANYMKSIKRLGSVVIIHLGTNNTVDAQTLDEIMVPLKDVPLVLFVNVHVPDEARQNKNNLLLSEMPSRYENVKVFDWNAVANAHPEYLYSDQTHIRIEGQKVYADLMMQAIGRP</sequence>
<dbReference type="InterPro" id="IPR050879">
    <property type="entry name" value="Acyltransferase_3"/>
</dbReference>
<evidence type="ECO:0000256" key="2">
    <source>
        <dbReference type="ARBA" id="ARBA00022475"/>
    </source>
</evidence>
<feature type="domain" description="Acyltransferase 3" evidence="9">
    <location>
        <begin position="12"/>
        <end position="373"/>
    </location>
</feature>
<feature type="transmembrane region" description="Helical" evidence="8">
    <location>
        <begin position="169"/>
        <end position="189"/>
    </location>
</feature>
<evidence type="ECO:0000256" key="7">
    <source>
        <dbReference type="ARBA" id="ARBA00023315"/>
    </source>
</evidence>
<dbReference type="EMBL" id="CAEZSE010000004">
    <property type="protein sequence ID" value="CAB4529604.1"/>
    <property type="molecule type" value="Genomic_DNA"/>
</dbReference>
<reference evidence="10" key="1">
    <citation type="submission" date="2020-05" db="EMBL/GenBank/DDBJ databases">
        <authorList>
            <person name="Chiriac C."/>
            <person name="Salcher M."/>
            <person name="Ghai R."/>
            <person name="Kavagutti S V."/>
        </authorList>
    </citation>
    <scope>NUCLEOTIDE SEQUENCE</scope>
</reference>
<organism evidence="10">
    <name type="scientific">freshwater metagenome</name>
    <dbReference type="NCBI Taxonomy" id="449393"/>
    <lineage>
        <taxon>unclassified sequences</taxon>
        <taxon>metagenomes</taxon>
        <taxon>ecological metagenomes</taxon>
    </lineage>
</organism>
<dbReference type="Pfam" id="PF01757">
    <property type="entry name" value="Acyl_transf_3"/>
    <property type="match status" value="1"/>
</dbReference>
<keyword evidence="2" id="KW-1003">Cell membrane</keyword>
<feature type="transmembrane region" description="Helical" evidence="8">
    <location>
        <begin position="413"/>
        <end position="433"/>
    </location>
</feature>
<dbReference type="GO" id="GO:0005886">
    <property type="term" value="C:plasma membrane"/>
    <property type="evidence" value="ECO:0007669"/>
    <property type="project" value="UniProtKB-SubCell"/>
</dbReference>
<evidence type="ECO:0000256" key="3">
    <source>
        <dbReference type="ARBA" id="ARBA00022679"/>
    </source>
</evidence>
<gene>
    <name evidence="10" type="ORF">UFOPK1353_00049</name>
    <name evidence="11" type="ORF">UFOPK2292_00305</name>
</gene>
<keyword evidence="5 8" id="KW-1133">Transmembrane helix</keyword>
<dbReference type="InterPro" id="IPR036514">
    <property type="entry name" value="SGNH_hydro_sf"/>
</dbReference>
<dbReference type="EMBL" id="CAEZWU010000029">
    <property type="protein sequence ID" value="CAB4661699.1"/>
    <property type="molecule type" value="Genomic_DNA"/>
</dbReference>
<protein>
    <submittedName>
        <fullName evidence="10">Unannotated protein</fullName>
    </submittedName>
</protein>
<proteinExistence type="predicted"/>
<evidence type="ECO:0000256" key="5">
    <source>
        <dbReference type="ARBA" id="ARBA00022989"/>
    </source>
</evidence>
<evidence type="ECO:0000256" key="8">
    <source>
        <dbReference type="SAM" id="Phobius"/>
    </source>
</evidence>
<feature type="transmembrane region" description="Helical" evidence="8">
    <location>
        <begin position="7"/>
        <end position="28"/>
    </location>
</feature>
<feature type="transmembrane region" description="Helical" evidence="8">
    <location>
        <begin position="219"/>
        <end position="240"/>
    </location>
</feature>
<feature type="transmembrane region" description="Helical" evidence="8">
    <location>
        <begin position="34"/>
        <end position="59"/>
    </location>
</feature>
<evidence type="ECO:0000313" key="10">
    <source>
        <dbReference type="EMBL" id="CAB4529604.1"/>
    </source>
</evidence>
<feature type="transmembrane region" description="Helical" evidence="8">
    <location>
        <begin position="260"/>
        <end position="280"/>
    </location>
</feature>
<dbReference type="InterPro" id="IPR002656">
    <property type="entry name" value="Acyl_transf_3_dom"/>
</dbReference>
<evidence type="ECO:0000313" key="11">
    <source>
        <dbReference type="EMBL" id="CAB4661699.1"/>
    </source>
</evidence>
<accession>A0A6J6ASW7</accession>
<dbReference type="AlphaFoldDB" id="A0A6J6ASW7"/>
<evidence type="ECO:0000256" key="1">
    <source>
        <dbReference type="ARBA" id="ARBA00004651"/>
    </source>
</evidence>
<evidence type="ECO:0000256" key="4">
    <source>
        <dbReference type="ARBA" id="ARBA00022692"/>
    </source>
</evidence>
<keyword evidence="6 8" id="KW-0472">Membrane</keyword>
<dbReference type="PANTHER" id="PTHR23028:SF53">
    <property type="entry name" value="ACYL_TRANSF_3 DOMAIN-CONTAINING PROTEIN"/>
    <property type="match status" value="1"/>
</dbReference>
<keyword evidence="7" id="KW-0012">Acyltransferase</keyword>
<feature type="transmembrane region" description="Helical" evidence="8">
    <location>
        <begin position="80"/>
        <end position="98"/>
    </location>
</feature>
<evidence type="ECO:0000259" key="9">
    <source>
        <dbReference type="Pfam" id="PF01757"/>
    </source>
</evidence>
<evidence type="ECO:0000256" key="6">
    <source>
        <dbReference type="ARBA" id="ARBA00023136"/>
    </source>
</evidence>
<dbReference type="Gene3D" id="3.40.50.1110">
    <property type="entry name" value="SGNH hydrolase"/>
    <property type="match status" value="1"/>
</dbReference>
<feature type="transmembrane region" description="Helical" evidence="8">
    <location>
        <begin position="292"/>
        <end position="312"/>
    </location>
</feature>
<dbReference type="GO" id="GO:0009103">
    <property type="term" value="P:lipopolysaccharide biosynthetic process"/>
    <property type="evidence" value="ECO:0007669"/>
    <property type="project" value="TreeGrafter"/>
</dbReference>
<feature type="transmembrane region" description="Helical" evidence="8">
    <location>
        <begin position="363"/>
        <end position="381"/>
    </location>
</feature>